<dbReference type="PANTHER" id="PTHR31460:SF3">
    <property type="entry name" value="MESOCENTIN"/>
    <property type="match status" value="1"/>
</dbReference>
<dbReference type="EMBL" id="CM017885">
    <property type="protein sequence ID" value="KAG1368074.1"/>
    <property type="molecule type" value="Genomic_DNA"/>
</dbReference>
<sequence>MPSPPSLSSTKRLLHFFLLVLLVGSAVARNRHVITFGSPGLAPAGLAWDGTAQHFLVGSRLRPAVSSVSDAGVVEALVSDSLLPPDSSALALAVDNPRRRLLVAFARPATLAAYDLRSPRPHRRIFISSLPDPAAVPGGIAVDSTTGDAFVTSGTRNLMWKVDLDGNPIVFSKSPNYSPPESAGDEDRPEAATAAGGLGGVVHVSLGFLLAVQGSTGRVFKVDAERGAARAVTDVGVKKGLATEAEGVAIRSDGGGVVAGGRAFNKRWNN</sequence>
<reference evidence="2" key="1">
    <citation type="journal article" date="2017" name="Gigascience">
        <title>The genome draft of coconut (Cocos nucifera).</title>
        <authorList>
            <person name="Xiao Y."/>
            <person name="Xu P."/>
            <person name="Fan H."/>
            <person name="Baudouin L."/>
            <person name="Xia W."/>
            <person name="Bocs S."/>
            <person name="Xu J."/>
            <person name="Li Q."/>
            <person name="Guo A."/>
            <person name="Zhou L."/>
            <person name="Li J."/>
            <person name="Wu Y."/>
            <person name="Ma Z."/>
            <person name="Armero A."/>
            <person name="Issali A.E."/>
            <person name="Liu N."/>
            <person name="Peng M."/>
            <person name="Yang Y."/>
        </authorList>
    </citation>
    <scope>NUCLEOTIDE SEQUENCE</scope>
    <source>
        <tissue evidence="2">Spear leaf of Hainan Tall coconut</tissue>
    </source>
</reference>
<name>A0A8K0IWC2_COCNU</name>
<evidence type="ECO:0000313" key="3">
    <source>
        <dbReference type="Proteomes" id="UP000797356"/>
    </source>
</evidence>
<feature type="chain" id="PRO_5035426832" evidence="1">
    <location>
        <begin position="29"/>
        <end position="270"/>
    </location>
</feature>
<dbReference type="OrthoDB" id="1885092at2759"/>
<accession>A0A8K0IWC2</accession>
<dbReference type="SUPFAM" id="SSF75011">
    <property type="entry name" value="3-carboxy-cis,cis-mucoante lactonizing enzyme"/>
    <property type="match status" value="1"/>
</dbReference>
<reference evidence="2" key="2">
    <citation type="submission" date="2019-07" db="EMBL/GenBank/DDBJ databases">
        <authorList>
            <person name="Yang Y."/>
            <person name="Bocs S."/>
            <person name="Baudouin L."/>
        </authorList>
    </citation>
    <scope>NUCLEOTIDE SEQUENCE</scope>
    <source>
        <tissue evidence="2">Spear leaf of Hainan Tall coconut</tissue>
    </source>
</reference>
<dbReference type="Gene3D" id="2.130.10.10">
    <property type="entry name" value="YVTN repeat-like/Quinoprotein amine dehydrogenase"/>
    <property type="match status" value="1"/>
</dbReference>
<dbReference type="InterPro" id="IPR053224">
    <property type="entry name" value="Sensory_adhesion_molecule"/>
</dbReference>
<keyword evidence="3" id="KW-1185">Reference proteome</keyword>
<organism evidence="2 3">
    <name type="scientific">Cocos nucifera</name>
    <name type="common">Coconut palm</name>
    <dbReference type="NCBI Taxonomy" id="13894"/>
    <lineage>
        <taxon>Eukaryota</taxon>
        <taxon>Viridiplantae</taxon>
        <taxon>Streptophyta</taxon>
        <taxon>Embryophyta</taxon>
        <taxon>Tracheophyta</taxon>
        <taxon>Spermatophyta</taxon>
        <taxon>Magnoliopsida</taxon>
        <taxon>Liliopsida</taxon>
        <taxon>Arecaceae</taxon>
        <taxon>Arecoideae</taxon>
        <taxon>Cocoseae</taxon>
        <taxon>Attaleinae</taxon>
        <taxon>Cocos</taxon>
    </lineage>
</organism>
<feature type="signal peptide" evidence="1">
    <location>
        <begin position="1"/>
        <end position="28"/>
    </location>
</feature>
<gene>
    <name evidence="2" type="ORF">COCNU_14G005420</name>
</gene>
<protein>
    <submittedName>
        <fullName evidence="2">Putative Sodium/potassium/calcium exchanger Nckx30C</fullName>
    </submittedName>
</protein>
<comment type="caution">
    <text evidence="2">The sequence shown here is derived from an EMBL/GenBank/DDBJ whole genome shotgun (WGS) entry which is preliminary data.</text>
</comment>
<dbReference type="InterPro" id="IPR015943">
    <property type="entry name" value="WD40/YVTN_repeat-like_dom_sf"/>
</dbReference>
<dbReference type="Proteomes" id="UP000797356">
    <property type="component" value="Chromosome 14"/>
</dbReference>
<dbReference type="PANTHER" id="PTHR31460">
    <property type="match status" value="1"/>
</dbReference>
<proteinExistence type="predicted"/>
<dbReference type="AlphaFoldDB" id="A0A8K0IWC2"/>
<keyword evidence="1" id="KW-0732">Signal</keyword>
<dbReference type="GO" id="GO:0005783">
    <property type="term" value="C:endoplasmic reticulum"/>
    <property type="evidence" value="ECO:0007669"/>
    <property type="project" value="TreeGrafter"/>
</dbReference>
<evidence type="ECO:0000256" key="1">
    <source>
        <dbReference type="SAM" id="SignalP"/>
    </source>
</evidence>
<evidence type="ECO:0000313" key="2">
    <source>
        <dbReference type="EMBL" id="KAG1368074.1"/>
    </source>
</evidence>